<sequence length="250" mass="26730">MRSTPLRALLLAVAIQLVRFGLIVGSLAIAPDLGIHGWYQGLFANAVCAVFAAAVVTWLRLWSHTGIAVLWRSKRAALLLLPFVIEALIWVVYPGGFGPEEPGYGLWALTLLLVGVNEELTSRVAVLQTLRTAFRVAPAVALAGVMFGLQHLSLLATGDPSAEDVLVILVISGVYGFALGAYQARFAWVLPLILVHAASDFTQVLTEAPVPFAMHIAITLSLLAFGLWLLRGRKDAPTGAPLIPVGRPGR</sequence>
<evidence type="ECO:0000256" key="1">
    <source>
        <dbReference type="SAM" id="Phobius"/>
    </source>
</evidence>
<feature type="transmembrane region" description="Helical" evidence="1">
    <location>
        <begin position="165"/>
        <end position="182"/>
    </location>
</feature>
<evidence type="ECO:0000313" key="3">
    <source>
        <dbReference type="EMBL" id="MDA1387017.1"/>
    </source>
</evidence>
<keyword evidence="3" id="KW-0482">Metalloprotease</keyword>
<keyword evidence="6" id="KW-1185">Reference proteome</keyword>
<keyword evidence="3" id="KW-0645">Protease</keyword>
<gene>
    <name evidence="4" type="ORF">J2S69_000673</name>
    <name evidence="3" type="ORF">O2L01_18610</name>
</gene>
<evidence type="ECO:0000313" key="4">
    <source>
        <dbReference type="EMBL" id="MDR7336954.1"/>
    </source>
</evidence>
<name>A0A9X3SXJ5_9ACTN</name>
<organism evidence="3 5">
    <name type="scientific">Glycomyces lechevalierae</name>
    <dbReference type="NCBI Taxonomy" id="256034"/>
    <lineage>
        <taxon>Bacteria</taxon>
        <taxon>Bacillati</taxon>
        <taxon>Actinomycetota</taxon>
        <taxon>Actinomycetes</taxon>
        <taxon>Glycomycetales</taxon>
        <taxon>Glycomycetaceae</taxon>
        <taxon>Glycomyces</taxon>
    </lineage>
</organism>
<reference evidence="4 6" key="2">
    <citation type="submission" date="2023-07" db="EMBL/GenBank/DDBJ databases">
        <title>Sequencing the genomes of 1000 actinobacteria strains.</title>
        <authorList>
            <person name="Klenk H.-P."/>
        </authorList>
    </citation>
    <scope>NUCLEOTIDE SEQUENCE [LARGE SCALE GENOMIC DNA]</scope>
    <source>
        <strain evidence="4 6">DSM 44724</strain>
    </source>
</reference>
<accession>A0A9X3SXJ5</accession>
<dbReference type="RefSeq" id="WP_270123514.1">
    <property type="nucleotide sequence ID" value="NZ_BAAAOM010000002.1"/>
</dbReference>
<feature type="transmembrane region" description="Helical" evidence="1">
    <location>
        <begin position="133"/>
        <end position="153"/>
    </location>
</feature>
<comment type="caution">
    <text evidence="3">The sequence shown here is derived from an EMBL/GenBank/DDBJ whole genome shotgun (WGS) entry which is preliminary data.</text>
</comment>
<keyword evidence="3" id="KW-0378">Hydrolase</keyword>
<feature type="domain" description="CAAX prenyl protease 2/Lysostaphin resistance protein A-like" evidence="2">
    <location>
        <begin position="106"/>
        <end position="201"/>
    </location>
</feature>
<proteinExistence type="predicted"/>
<dbReference type="EMBL" id="JAVDYD010000001">
    <property type="protein sequence ID" value="MDR7336954.1"/>
    <property type="molecule type" value="Genomic_DNA"/>
</dbReference>
<keyword evidence="1" id="KW-0472">Membrane</keyword>
<evidence type="ECO:0000259" key="2">
    <source>
        <dbReference type="Pfam" id="PF02517"/>
    </source>
</evidence>
<dbReference type="InterPro" id="IPR003675">
    <property type="entry name" value="Rce1/LyrA-like_dom"/>
</dbReference>
<feature type="transmembrane region" description="Helical" evidence="1">
    <location>
        <begin position="75"/>
        <end position="92"/>
    </location>
</feature>
<evidence type="ECO:0000313" key="5">
    <source>
        <dbReference type="Proteomes" id="UP001145799"/>
    </source>
</evidence>
<keyword evidence="1" id="KW-0812">Transmembrane</keyword>
<protein>
    <submittedName>
        <fullName evidence="3">CPBP family intramembrane metalloprotease</fullName>
    </submittedName>
</protein>
<dbReference type="Proteomes" id="UP001183604">
    <property type="component" value="Unassembled WGS sequence"/>
</dbReference>
<dbReference type="Proteomes" id="UP001145799">
    <property type="component" value="Unassembled WGS sequence"/>
</dbReference>
<dbReference type="GO" id="GO:0080120">
    <property type="term" value="P:CAAX-box protein maturation"/>
    <property type="evidence" value="ECO:0007669"/>
    <property type="project" value="UniProtKB-ARBA"/>
</dbReference>
<dbReference type="GO" id="GO:0008237">
    <property type="term" value="F:metallopeptidase activity"/>
    <property type="evidence" value="ECO:0007669"/>
    <property type="project" value="UniProtKB-KW"/>
</dbReference>
<feature type="transmembrane region" description="Helical" evidence="1">
    <location>
        <begin position="212"/>
        <end position="230"/>
    </location>
</feature>
<dbReference type="Pfam" id="PF02517">
    <property type="entry name" value="Rce1-like"/>
    <property type="match status" value="1"/>
</dbReference>
<reference evidence="3" key="1">
    <citation type="submission" date="2022-12" db="EMBL/GenBank/DDBJ databases">
        <title>Gycomyces niveus sp.nov., a novel actinomycete isolated from soil in Shouguang.</title>
        <authorList>
            <person name="Yang X."/>
        </authorList>
    </citation>
    <scope>NUCLEOTIDE SEQUENCE</scope>
    <source>
        <strain evidence="3">DSM 44724</strain>
    </source>
</reference>
<feature type="transmembrane region" description="Helical" evidence="1">
    <location>
        <begin position="38"/>
        <end position="63"/>
    </location>
</feature>
<evidence type="ECO:0000313" key="6">
    <source>
        <dbReference type="Proteomes" id="UP001183604"/>
    </source>
</evidence>
<keyword evidence="1" id="KW-1133">Transmembrane helix</keyword>
<dbReference type="EMBL" id="JAPZVQ010000013">
    <property type="protein sequence ID" value="MDA1387017.1"/>
    <property type="molecule type" value="Genomic_DNA"/>
</dbReference>
<dbReference type="GO" id="GO:0004175">
    <property type="term" value="F:endopeptidase activity"/>
    <property type="evidence" value="ECO:0007669"/>
    <property type="project" value="UniProtKB-ARBA"/>
</dbReference>
<dbReference type="AlphaFoldDB" id="A0A9X3SXJ5"/>